<evidence type="ECO:0000256" key="1">
    <source>
        <dbReference type="ARBA" id="ARBA00004123"/>
    </source>
</evidence>
<comment type="caution">
    <text evidence="4">The sequence shown here is derived from an EMBL/GenBank/DDBJ whole genome shotgun (WGS) entry which is preliminary data.</text>
</comment>
<keyword evidence="2" id="KW-0539">Nucleus</keyword>
<dbReference type="InterPro" id="IPR021858">
    <property type="entry name" value="Fun_TF"/>
</dbReference>
<evidence type="ECO:0000256" key="3">
    <source>
        <dbReference type="SAM" id="MobiDB-lite"/>
    </source>
</evidence>
<dbReference type="Pfam" id="PF11951">
    <property type="entry name" value="Fungal_trans_2"/>
    <property type="match status" value="1"/>
</dbReference>
<evidence type="ECO:0000313" key="5">
    <source>
        <dbReference type="Proteomes" id="UP000663861"/>
    </source>
</evidence>
<dbReference type="PANTHER" id="PTHR37534">
    <property type="entry name" value="TRANSCRIPTIONAL ACTIVATOR PROTEIN UGA3"/>
    <property type="match status" value="1"/>
</dbReference>
<sequence length="513" mass="57804">MWVTGLTRVPIKSISTDQLRPDCDQFSLLHPRTPGPVTTESFEGRQNPDRNDTDRNPRPSIQAAVPLSNALIHVPPNNEDFSTTHLSDGSRYQWSHEGNKPTATWHSPIHKSSKAGALLNVSSRIKPTNNNCLARILEILRECIPPVVNATRSIKEGHLARILYEYRAQRCSLWFMNPPAAILSLLALSHNPCSVAVHEYVGWIDKLEHKFTTDYRSNPPLDDTADCLLAQLELVYLKFTTVDGISGYALLQKALPRFLRLVAADTSLFVEHPNGNLVVSFSRTLGAPRHELERFVLYDTTAAFILGIPPLVEYGYDSGCNCVSHGFEWIHGIPFTLVEIISQINSWRAGSRDAPLDDWQALERRIMTWQPPPVMLDSKDSATGSVARLAVQESWRHVVLVYLYMGMCEVSSHDPRVQASIRQIVRLGDIVANLPIGTHMFTHCVIAGIGARLEKYRHRIRERLLSFRDTRVWLFRGPQFSRVLDHLWHGVGVGGAPVLWDDYVRSRCAVIPI</sequence>
<gene>
    <name evidence="4" type="ORF">RDB_LOCUS131156</name>
</gene>
<feature type="region of interest" description="Disordered" evidence="3">
    <location>
        <begin position="28"/>
        <end position="60"/>
    </location>
</feature>
<name>A0A8H3CZH3_9AGAM</name>
<protein>
    <recommendedName>
        <fullName evidence="6">Fungal zn(2)-cys(6) binuclear cluster domain protein</fullName>
    </recommendedName>
</protein>
<accession>A0A8H3CZH3</accession>
<comment type="subcellular location">
    <subcellularLocation>
        <location evidence="1">Nucleus</location>
    </subcellularLocation>
</comment>
<reference evidence="4" key="1">
    <citation type="submission" date="2021-01" db="EMBL/GenBank/DDBJ databases">
        <authorList>
            <person name="Kaushik A."/>
        </authorList>
    </citation>
    <scope>NUCLEOTIDE SEQUENCE</scope>
    <source>
        <strain evidence="4">AG4-RS23</strain>
    </source>
</reference>
<feature type="compositionally biased region" description="Basic and acidic residues" evidence="3">
    <location>
        <begin position="42"/>
        <end position="57"/>
    </location>
</feature>
<proteinExistence type="predicted"/>
<dbReference type="GO" id="GO:0005634">
    <property type="term" value="C:nucleus"/>
    <property type="evidence" value="ECO:0007669"/>
    <property type="project" value="UniProtKB-SubCell"/>
</dbReference>
<evidence type="ECO:0000256" key="2">
    <source>
        <dbReference type="ARBA" id="ARBA00023242"/>
    </source>
</evidence>
<dbReference type="PANTHER" id="PTHR37534:SF46">
    <property type="entry name" value="ZN(II)2CYS6 TRANSCRIPTION FACTOR (EUROFUNG)"/>
    <property type="match status" value="1"/>
</dbReference>
<dbReference type="AlphaFoldDB" id="A0A8H3CZH3"/>
<evidence type="ECO:0000313" key="4">
    <source>
        <dbReference type="EMBL" id="CAE6506965.1"/>
    </source>
</evidence>
<evidence type="ECO:0008006" key="6">
    <source>
        <dbReference type="Google" id="ProtNLM"/>
    </source>
</evidence>
<dbReference type="Proteomes" id="UP000663861">
    <property type="component" value="Unassembled WGS sequence"/>
</dbReference>
<organism evidence="4 5">
    <name type="scientific">Rhizoctonia solani</name>
    <dbReference type="NCBI Taxonomy" id="456999"/>
    <lineage>
        <taxon>Eukaryota</taxon>
        <taxon>Fungi</taxon>
        <taxon>Dikarya</taxon>
        <taxon>Basidiomycota</taxon>
        <taxon>Agaricomycotina</taxon>
        <taxon>Agaricomycetes</taxon>
        <taxon>Cantharellales</taxon>
        <taxon>Ceratobasidiaceae</taxon>
        <taxon>Rhizoctonia</taxon>
    </lineage>
</organism>
<dbReference type="EMBL" id="CAJMWY010003768">
    <property type="protein sequence ID" value="CAE6506965.1"/>
    <property type="molecule type" value="Genomic_DNA"/>
</dbReference>